<keyword evidence="3 5" id="KW-1133">Transmembrane helix</keyword>
<evidence type="ECO:0000313" key="8">
    <source>
        <dbReference type="Proteomes" id="UP001596215"/>
    </source>
</evidence>
<comment type="subcellular location">
    <subcellularLocation>
        <location evidence="1">Membrane</location>
        <topology evidence="1">Multi-pass membrane protein</topology>
    </subcellularLocation>
</comment>
<evidence type="ECO:0000256" key="5">
    <source>
        <dbReference type="SAM" id="Phobius"/>
    </source>
</evidence>
<keyword evidence="8" id="KW-1185">Reference proteome</keyword>
<evidence type="ECO:0000256" key="3">
    <source>
        <dbReference type="ARBA" id="ARBA00022989"/>
    </source>
</evidence>
<evidence type="ECO:0000256" key="4">
    <source>
        <dbReference type="ARBA" id="ARBA00023136"/>
    </source>
</evidence>
<dbReference type="PANTHER" id="PTHR42770:SF16">
    <property type="entry name" value="AMINO ACID PERMEASE"/>
    <property type="match status" value="1"/>
</dbReference>
<dbReference type="Pfam" id="PF00324">
    <property type="entry name" value="AA_permease"/>
    <property type="match status" value="1"/>
</dbReference>
<feature type="transmembrane region" description="Helical" evidence="5">
    <location>
        <begin position="363"/>
        <end position="390"/>
    </location>
</feature>
<feature type="transmembrane region" description="Helical" evidence="5">
    <location>
        <begin position="159"/>
        <end position="178"/>
    </location>
</feature>
<keyword evidence="2 5" id="KW-0812">Transmembrane</keyword>
<dbReference type="Proteomes" id="UP001596215">
    <property type="component" value="Unassembled WGS sequence"/>
</dbReference>
<evidence type="ECO:0000256" key="2">
    <source>
        <dbReference type="ARBA" id="ARBA00022692"/>
    </source>
</evidence>
<dbReference type="PANTHER" id="PTHR42770">
    <property type="entry name" value="AMINO ACID TRANSPORTER-RELATED"/>
    <property type="match status" value="1"/>
</dbReference>
<keyword evidence="4 5" id="KW-0472">Membrane</keyword>
<accession>A0ABW1VRR9</accession>
<feature type="transmembrane region" description="Helical" evidence="5">
    <location>
        <begin position="283"/>
        <end position="303"/>
    </location>
</feature>
<comment type="caution">
    <text evidence="7">The sequence shown here is derived from an EMBL/GenBank/DDBJ whole genome shotgun (WGS) entry which is preliminary data.</text>
</comment>
<dbReference type="RefSeq" id="WP_212710899.1">
    <property type="nucleotide sequence ID" value="NZ_BAAAFW010000018.1"/>
</dbReference>
<dbReference type="EMBL" id="JBHSUC010000022">
    <property type="protein sequence ID" value="MFC6363223.1"/>
    <property type="molecule type" value="Genomic_DNA"/>
</dbReference>
<evidence type="ECO:0000256" key="1">
    <source>
        <dbReference type="ARBA" id="ARBA00004141"/>
    </source>
</evidence>
<feature type="transmembrane region" description="Helical" evidence="5">
    <location>
        <begin position="12"/>
        <end position="41"/>
    </location>
</feature>
<protein>
    <submittedName>
        <fullName evidence="7">APC family permease</fullName>
    </submittedName>
</protein>
<sequence length="462" mass="50482">MNHNSGLRKNTLGLFSLVFFVIAAASPLTGVVGGLPVAIIAGNGGGIPVFYIFSCIILMLFSVGFVTMSRHIKNSGAFYTYISTGLGKNWGAPASVLALIAYISVQIAVVAMLGYFTQLFLEQHLNTDIPWWLLSMIFIIIVWMLSIKRVEIGGKILGVLMLAEAGIVLLTDICLLVKKTTPFSYQSFEPAVFLHGNLGIAFIFTIASFIGFESTAIYAEECRNPEKTVPRATLCALLLITGFFCFTSWALIQAYGFDQIVAIASKDPGNFVFNITRQYVGNLAVEIMSVLLITSLFAATLAFHNNISRYLFNISRDGLIWKELCKTHPDNGTPHNASHLHSVIMLMLLAGIGSTGFDPMLQIFAVGSAIATLCILILQLGVSAAVVLFFRRIRSNHHPFTILWAPVLSFICMAATIVLVINNLQTLSGSHSLLVSLIPWIILVCLVVSYFLSTRRTVKVRG</sequence>
<evidence type="ECO:0000313" key="7">
    <source>
        <dbReference type="EMBL" id="MFC6363223.1"/>
    </source>
</evidence>
<feature type="transmembrane region" description="Helical" evidence="5">
    <location>
        <begin position="47"/>
        <end position="69"/>
    </location>
</feature>
<feature type="transmembrane region" description="Helical" evidence="5">
    <location>
        <begin position="340"/>
        <end position="357"/>
    </location>
</feature>
<dbReference type="PIRSF" id="PIRSF006060">
    <property type="entry name" value="AA_transporter"/>
    <property type="match status" value="1"/>
</dbReference>
<name>A0ABW1VRR9_9GAMM</name>
<gene>
    <name evidence="7" type="ORF">ACFP73_14190</name>
</gene>
<organism evidence="7 8">
    <name type="scientific">Tatumella punctata</name>
    <dbReference type="NCBI Taxonomy" id="399969"/>
    <lineage>
        <taxon>Bacteria</taxon>
        <taxon>Pseudomonadati</taxon>
        <taxon>Pseudomonadota</taxon>
        <taxon>Gammaproteobacteria</taxon>
        <taxon>Enterobacterales</taxon>
        <taxon>Erwiniaceae</taxon>
        <taxon>Tatumella</taxon>
    </lineage>
</organism>
<feature type="transmembrane region" description="Helical" evidence="5">
    <location>
        <begin position="402"/>
        <end position="421"/>
    </location>
</feature>
<proteinExistence type="predicted"/>
<dbReference type="Gene3D" id="1.20.1740.10">
    <property type="entry name" value="Amino acid/polyamine transporter I"/>
    <property type="match status" value="1"/>
</dbReference>
<feature type="transmembrane region" description="Helical" evidence="5">
    <location>
        <begin position="231"/>
        <end position="252"/>
    </location>
</feature>
<feature type="transmembrane region" description="Helical" evidence="5">
    <location>
        <begin position="90"/>
        <end position="117"/>
    </location>
</feature>
<reference evidence="8" key="1">
    <citation type="journal article" date="2019" name="Int. J. Syst. Evol. Microbiol.">
        <title>The Global Catalogue of Microorganisms (GCM) 10K type strain sequencing project: providing services to taxonomists for standard genome sequencing and annotation.</title>
        <authorList>
            <consortium name="The Broad Institute Genomics Platform"/>
            <consortium name="The Broad Institute Genome Sequencing Center for Infectious Disease"/>
            <person name="Wu L."/>
            <person name="Ma J."/>
        </authorList>
    </citation>
    <scope>NUCLEOTIDE SEQUENCE [LARGE SCALE GENOMIC DNA]</scope>
    <source>
        <strain evidence="8">CGMCC 4.1530</strain>
    </source>
</reference>
<dbReference type="InterPro" id="IPR050367">
    <property type="entry name" value="APC_superfamily"/>
</dbReference>
<feature type="transmembrane region" description="Helical" evidence="5">
    <location>
        <begin position="433"/>
        <end position="452"/>
    </location>
</feature>
<feature type="transmembrane region" description="Helical" evidence="5">
    <location>
        <begin position="129"/>
        <end position="147"/>
    </location>
</feature>
<feature type="domain" description="Amino acid permease/ SLC12A" evidence="6">
    <location>
        <begin position="20"/>
        <end position="454"/>
    </location>
</feature>
<feature type="transmembrane region" description="Helical" evidence="5">
    <location>
        <begin position="198"/>
        <end position="219"/>
    </location>
</feature>
<evidence type="ECO:0000259" key="6">
    <source>
        <dbReference type="Pfam" id="PF00324"/>
    </source>
</evidence>
<dbReference type="InterPro" id="IPR004841">
    <property type="entry name" value="AA-permease/SLC12A_dom"/>
</dbReference>